<dbReference type="Pfam" id="PF04307">
    <property type="entry name" value="YdjM"/>
    <property type="match status" value="1"/>
</dbReference>
<protein>
    <recommendedName>
        <fullName evidence="4">Membrane-bound metal-dependent hydrolase</fullName>
    </recommendedName>
</protein>
<evidence type="ECO:0000313" key="3">
    <source>
        <dbReference type="Proteomes" id="UP000002457"/>
    </source>
</evidence>
<dbReference type="STRING" id="521011.Mpal_0383"/>
<dbReference type="AlphaFoldDB" id="B8GJV4"/>
<dbReference type="KEGG" id="mpl:Mpal_0383"/>
<evidence type="ECO:0000256" key="1">
    <source>
        <dbReference type="SAM" id="Phobius"/>
    </source>
</evidence>
<dbReference type="HOGENOM" id="CLU_1406001_0_0_2"/>
<dbReference type="RefSeq" id="WP_012617077.1">
    <property type="nucleotide sequence ID" value="NC_011832.1"/>
</dbReference>
<feature type="transmembrane region" description="Helical" evidence="1">
    <location>
        <begin position="6"/>
        <end position="24"/>
    </location>
</feature>
<keyword evidence="1" id="KW-1133">Transmembrane helix</keyword>
<dbReference type="GeneID" id="7271409"/>
<reference evidence="2 3" key="1">
    <citation type="journal article" date="2015" name="Genome Announc.">
        <title>Complete Genome Sequence of Methanosphaerula palustris E1-9CT, a Hydrogenotrophic Methanogen Isolated from a Minerotrophic Fen Peatland.</title>
        <authorList>
            <person name="Cadillo-Quiroz H."/>
            <person name="Browne P."/>
            <person name="Kyrpides N."/>
            <person name="Woyke T."/>
            <person name="Goodwin L."/>
            <person name="Detter C."/>
            <person name="Yavitt J.B."/>
            <person name="Zinder S.H."/>
        </authorList>
    </citation>
    <scope>NUCLEOTIDE SEQUENCE [LARGE SCALE GENOMIC DNA]</scope>
    <source>
        <strain evidence="3">ATCC BAA-1556 / DSM 19958 / E1-9c</strain>
    </source>
</reference>
<feature type="transmembrane region" description="Helical" evidence="1">
    <location>
        <begin position="143"/>
        <end position="169"/>
    </location>
</feature>
<keyword evidence="1" id="KW-0472">Membrane</keyword>
<organism evidence="2 3">
    <name type="scientific">Methanosphaerula palustris (strain ATCC BAA-1556 / DSM 19958 / E1-9c)</name>
    <dbReference type="NCBI Taxonomy" id="521011"/>
    <lineage>
        <taxon>Archaea</taxon>
        <taxon>Methanobacteriati</taxon>
        <taxon>Methanobacteriota</taxon>
        <taxon>Stenosarchaea group</taxon>
        <taxon>Methanomicrobia</taxon>
        <taxon>Methanomicrobiales</taxon>
        <taxon>Methanoregulaceae</taxon>
        <taxon>Methanosphaerula</taxon>
    </lineage>
</organism>
<accession>B8GJV4</accession>
<feature type="transmembrane region" description="Helical" evidence="1">
    <location>
        <begin position="95"/>
        <end position="113"/>
    </location>
</feature>
<keyword evidence="1" id="KW-0812">Transmembrane</keyword>
<name>B8GJV4_METPE</name>
<sequence>MLAEHIIYSSALAIIIGMVFLHYTGRDYSWIIILCSWAPDSDIIANPILNQFGFTLLYEGHKIVHGDFHNIAIMVIFGIIVAFLLHPLGIKFIEAFVYSVIGFGAHLFEDALVYRMGYRFLWPFSSKIMGLGILTQIQSEEYYIRNFFGIANTGVLIIGLMLLGAAVLIRTRIEGRTWIRWYMPNRVYTKFFN</sequence>
<evidence type="ECO:0008006" key="4">
    <source>
        <dbReference type="Google" id="ProtNLM"/>
    </source>
</evidence>
<dbReference type="OrthoDB" id="148098at2157"/>
<feature type="transmembrane region" description="Helical" evidence="1">
    <location>
        <begin position="71"/>
        <end position="89"/>
    </location>
</feature>
<keyword evidence="3" id="KW-1185">Reference proteome</keyword>
<dbReference type="Proteomes" id="UP000002457">
    <property type="component" value="Chromosome"/>
</dbReference>
<dbReference type="InterPro" id="IPR007404">
    <property type="entry name" value="YdjM-like"/>
</dbReference>
<evidence type="ECO:0000313" key="2">
    <source>
        <dbReference type="EMBL" id="ACL15758.1"/>
    </source>
</evidence>
<gene>
    <name evidence="2" type="ordered locus">Mpal_0383</name>
</gene>
<dbReference type="EMBL" id="CP001338">
    <property type="protein sequence ID" value="ACL15758.1"/>
    <property type="molecule type" value="Genomic_DNA"/>
</dbReference>
<proteinExistence type="predicted"/>